<protein>
    <submittedName>
        <fullName evidence="2">Uncharacterized protein</fullName>
    </submittedName>
</protein>
<organism evidence="2 3">
    <name type="scientific">Trapa incisa</name>
    <dbReference type="NCBI Taxonomy" id="236973"/>
    <lineage>
        <taxon>Eukaryota</taxon>
        <taxon>Viridiplantae</taxon>
        <taxon>Streptophyta</taxon>
        <taxon>Embryophyta</taxon>
        <taxon>Tracheophyta</taxon>
        <taxon>Spermatophyta</taxon>
        <taxon>Magnoliopsida</taxon>
        <taxon>eudicotyledons</taxon>
        <taxon>Gunneridae</taxon>
        <taxon>Pentapetalae</taxon>
        <taxon>rosids</taxon>
        <taxon>malvids</taxon>
        <taxon>Myrtales</taxon>
        <taxon>Lythraceae</taxon>
        <taxon>Trapa</taxon>
    </lineage>
</organism>
<keyword evidence="3" id="KW-1185">Reference proteome</keyword>
<comment type="caution">
    <text evidence="2">The sequence shown here is derived from an EMBL/GenBank/DDBJ whole genome shotgun (WGS) entry which is preliminary data.</text>
</comment>
<reference evidence="2 3" key="1">
    <citation type="journal article" date="2023" name="Hortic Res">
        <title>Pangenome of water caltrop reveals structural variations and asymmetric subgenome divergence after allopolyploidization.</title>
        <authorList>
            <person name="Zhang X."/>
            <person name="Chen Y."/>
            <person name="Wang L."/>
            <person name="Yuan Y."/>
            <person name="Fang M."/>
            <person name="Shi L."/>
            <person name="Lu R."/>
            <person name="Comes H.P."/>
            <person name="Ma Y."/>
            <person name="Chen Y."/>
            <person name="Huang G."/>
            <person name="Zhou Y."/>
            <person name="Zheng Z."/>
            <person name="Qiu Y."/>
        </authorList>
    </citation>
    <scope>NUCLEOTIDE SEQUENCE [LARGE SCALE GENOMIC DNA]</scope>
    <source>
        <tissue evidence="2">Roots</tissue>
    </source>
</reference>
<sequence>MAEVTSLLLSLDIRNDGSYSSSLPIADPSSDKRRQSAEEMELKQIAQAEGDHSEKQKITATSSSEREASNKAERS</sequence>
<proteinExistence type="predicted"/>
<feature type="compositionally biased region" description="Basic and acidic residues" evidence="1">
    <location>
        <begin position="29"/>
        <end position="42"/>
    </location>
</feature>
<name>A0AAN7KJZ8_9MYRT</name>
<feature type="region of interest" description="Disordered" evidence="1">
    <location>
        <begin position="15"/>
        <end position="75"/>
    </location>
</feature>
<feature type="compositionally biased region" description="Basic and acidic residues" evidence="1">
    <location>
        <begin position="64"/>
        <end position="75"/>
    </location>
</feature>
<accession>A0AAN7KJZ8</accession>
<evidence type="ECO:0000313" key="2">
    <source>
        <dbReference type="EMBL" id="KAK4768641.1"/>
    </source>
</evidence>
<evidence type="ECO:0000256" key="1">
    <source>
        <dbReference type="SAM" id="MobiDB-lite"/>
    </source>
</evidence>
<dbReference type="Proteomes" id="UP001345219">
    <property type="component" value="Chromosome 3"/>
</dbReference>
<evidence type="ECO:0000313" key="3">
    <source>
        <dbReference type="Proteomes" id="UP001345219"/>
    </source>
</evidence>
<dbReference type="AlphaFoldDB" id="A0AAN7KJZ8"/>
<gene>
    <name evidence="2" type="ORF">SAY87_003782</name>
</gene>
<dbReference type="EMBL" id="JAXIOK010000006">
    <property type="protein sequence ID" value="KAK4768641.1"/>
    <property type="molecule type" value="Genomic_DNA"/>
</dbReference>